<evidence type="ECO:0000313" key="2">
    <source>
        <dbReference type="Proteomes" id="UP000286097"/>
    </source>
</evidence>
<protein>
    <submittedName>
        <fullName evidence="1">Uncharacterized protein</fullName>
    </submittedName>
</protein>
<evidence type="ECO:0000313" key="1">
    <source>
        <dbReference type="EMBL" id="RQM10226.1"/>
    </source>
</evidence>
<organism evidence="1 2">
    <name type="scientific">Peronospora effusa</name>
    <dbReference type="NCBI Taxonomy" id="542832"/>
    <lineage>
        <taxon>Eukaryota</taxon>
        <taxon>Sar</taxon>
        <taxon>Stramenopiles</taxon>
        <taxon>Oomycota</taxon>
        <taxon>Peronosporomycetes</taxon>
        <taxon>Peronosporales</taxon>
        <taxon>Peronosporaceae</taxon>
        <taxon>Peronospora</taxon>
    </lineage>
</organism>
<accession>A0A3R7YQR3</accession>
<comment type="caution">
    <text evidence="1">The sequence shown here is derived from an EMBL/GenBank/DDBJ whole genome shotgun (WGS) entry which is preliminary data.</text>
</comment>
<proteinExistence type="predicted"/>
<dbReference type="AlphaFoldDB" id="A0A3R7YQR3"/>
<name>A0A3R7YQR3_9STRA</name>
<dbReference type="Proteomes" id="UP000286097">
    <property type="component" value="Unassembled WGS sequence"/>
</dbReference>
<gene>
    <name evidence="1" type="ORF">DD237_002325</name>
</gene>
<reference evidence="1 2" key="1">
    <citation type="submission" date="2018-06" db="EMBL/GenBank/DDBJ databases">
        <title>Comparative genomics of downy mildews reveals potential adaptations to biotrophy.</title>
        <authorList>
            <person name="Fletcher K."/>
            <person name="Klosterman S.J."/>
            <person name="Derevnina L."/>
            <person name="Martin F."/>
            <person name="Koike S."/>
            <person name="Reyes Chin-Wo S."/>
            <person name="Mou B."/>
            <person name="Michelmore R."/>
        </authorList>
    </citation>
    <scope>NUCLEOTIDE SEQUENCE [LARGE SCALE GENOMIC DNA]</scope>
    <source>
        <strain evidence="1 2">R13</strain>
    </source>
</reference>
<dbReference type="EMBL" id="QKXF01000649">
    <property type="protein sequence ID" value="RQM10226.1"/>
    <property type="molecule type" value="Genomic_DNA"/>
</dbReference>
<dbReference type="VEuPathDB" id="FungiDB:DD237_002325"/>
<sequence>MLERIPALKEILKKIACQNSFGHKVSNSEAKLGDAVHYSEQNIGVTIDAAVTEEDVVNSNLKMMKTDKMYVLNSIRFMDEEEAKAFEVQVRVACLVATALVAVCERRRAADTKSRHSFAKASPRHVAKVDTHRVAKAGPHDNAGPVKACITVQVLTKHDEHHAFPSTGI</sequence>